<feature type="compositionally biased region" description="Basic and acidic residues" evidence="1">
    <location>
        <begin position="1627"/>
        <end position="1637"/>
    </location>
</feature>
<dbReference type="InterPro" id="IPR046837">
    <property type="entry name" value="Laa1/Sip1/HEATR5-like_HEAT"/>
</dbReference>
<reference evidence="2 3" key="1">
    <citation type="journal article" date="2023" name="Plants (Basel)">
        <title>Bridging the Gap: Combining Genomics and Transcriptomics Approaches to Understand Stylosanthes scabra, an Orphan Legume from the Brazilian Caatinga.</title>
        <authorList>
            <person name="Ferreira-Neto J.R.C."/>
            <person name="da Silva M.D."/>
            <person name="Binneck E."/>
            <person name="de Melo N.F."/>
            <person name="da Silva R.H."/>
            <person name="de Melo A.L.T.M."/>
            <person name="Pandolfi V."/>
            <person name="Bustamante F.O."/>
            <person name="Brasileiro-Vidal A.C."/>
            <person name="Benko-Iseppon A.M."/>
        </authorList>
    </citation>
    <scope>NUCLEOTIDE SEQUENCE [LARGE SCALE GENOMIC DNA]</scope>
    <source>
        <tissue evidence="2">Leaves</tissue>
    </source>
</reference>
<dbReference type="InterPro" id="IPR044218">
    <property type="entry name" value="SWEETIE"/>
</dbReference>
<feature type="compositionally biased region" description="Basic and acidic residues" evidence="1">
    <location>
        <begin position="1565"/>
        <end position="1582"/>
    </location>
</feature>
<evidence type="ECO:0008006" key="4">
    <source>
        <dbReference type="Google" id="ProtNLM"/>
    </source>
</evidence>
<dbReference type="PANTHER" id="PTHR46975">
    <property type="entry name" value="PROTEIN SWEETIE"/>
    <property type="match status" value="1"/>
</dbReference>
<evidence type="ECO:0000313" key="2">
    <source>
        <dbReference type="EMBL" id="MED6143072.1"/>
    </source>
</evidence>
<comment type="caution">
    <text evidence="2">The sequence shown here is derived from an EMBL/GenBank/DDBJ whole genome shotgun (WGS) entry which is preliminary data.</text>
</comment>
<dbReference type="InterPro" id="IPR016024">
    <property type="entry name" value="ARM-type_fold"/>
</dbReference>
<feature type="compositionally biased region" description="Basic and acidic residues" evidence="1">
    <location>
        <begin position="1591"/>
        <end position="1609"/>
    </location>
</feature>
<sequence length="1652" mass="183126">MKLLELEQDVFDILALWTTLFTGNPEKQIKETEDLVSTIYVWSSAIHALTAFIKCFIAPNVVNDGVLLEPVLLYLSSALSYISALRAKGLPNVKPAVDIFVIKTLIAYQALPDPVSFKNDHPQIIQQCTFPFRYASECEESSCLRLLLDKRDSWLGPWVPGRDWFEDELRAFQGGKDGIMPCVWENEISSFPQPETISKTLVNQMLLFFGITFACQDSGGMLSLLGIIEQCLKSGKKQHWRAASITNICVALLAGFKALLSFRPQTLGQEILGLAQSIFQSILAEGDICASQRRASSEGLGYLARFGNDIFTARMARSLLGDLNGATDTHYAGSIALALGCIHRSAGGIALSTLVPATVSSLSSLAKSSVANLQTWSMHGLLLTIEAAGLSFVSHVQATLSLAMDILLSDENGLVDIQQAVGRLINAIVAVLGPELVPGSIFFSRSKSAMAEISCWQETATMLESARFTQQLVLFAPQAVSVHSHVQTLLSTLSSRQPNLRHLAVSTLRHLVEKDPASIIVEQIEDKLFFMLDEETDSEIGKLVRTTIMRLLHASSPSCPSHWIAVCRKVVLATSTRNIENNSNSASDNIDGDTSLNQGDDEDMVSSSNNKQSYNFQASNVDPNREKYLRYRTRLFAAECLSHLPEAVGRNPAHFDLILARQEHGKGPDTGDWLVLHLQELISLAYQISTIQFENMQPVGVSLLGTIVDKFEKVADPELPGHLLLEQYQAQLVSAVRTTLDTSSSPSLLEAGLHLATKILTSGIISGDQAVVKRIFSLISRPLNEFEDIYYPSFAEWVTSKIKIRLLAAHASLKCYIYSSMRKHQNGAPDDYLALLPLFQKSSSILGKYWIRTLKDYSYICLYLIPKKEWNLFLDGLHSRIVSSKLRPCLDESWPVILQALALDAVPVNPGGGNDSTEASVQSTQKNTVSTSQHSMVELKSEDFKFLWGFSLLGLFQSQHPIFCRPILRLPLIDAKHGGNLPTNEVNSAGLKLYEIVLPMFQLLSSERFFGAGLLSMDICKELLQILSYSTHMDNSWNSLAISILSQVAQNCPQEIFNSENLDLIITELCLDYLFKVFRSIDRISAPHPKCEVNVIHTLCSTTREVIKLIETKTHQHSKSVVLALLLIGYECIREASTEVCLSEAIDMVNCSSSLLKKIIDDKVQLDDGTLQLREMFGTCLSVVTAMTKDCIEGFHLQEIKGSNLRKLIQMKLVFSLEQSISIAKMALELKCEDGEASDSLCANALRYCIRCIQTVLNDSNLQVQALGLQFLKARVQRDANTEDNSFIMFLVGELITDIFTLIHKIFKNPITRESVTIVGECLSLMVLLQTLSKGDDCQRSFMNILLEAIVMIFLSTEDGTSQEVRDLRNTAIKLVSRLAQIPSSAIHFKDVLLSMPPLHRQQLQGVIRASVVTHDKNPMEIKVPVLDIKIPKPSSESEDKHSAPPAAVTTHVDENDEEDDEFGEDDWDAFQSFPVSKNEDGDEPETEDATEGKDPSLVESSSEPKTQEDAAEGKDPSLVESSSDMERSTTVDEFQERSINDENELSGVDCLKTDEQTRDQTNPDAEKSTNDLHPEMEKELQHTQTSPDTNKVDGNEHQEMEEELHSSELQEEATSTPGNGQVSSYHKPEAEAEESTKGYLSLDNLQRKSSP</sequence>
<feature type="region of interest" description="Disordered" evidence="1">
    <location>
        <begin position="581"/>
        <end position="617"/>
    </location>
</feature>
<feature type="compositionally biased region" description="Acidic residues" evidence="1">
    <location>
        <begin position="1481"/>
        <end position="1490"/>
    </location>
</feature>
<evidence type="ECO:0000313" key="3">
    <source>
        <dbReference type="Proteomes" id="UP001341840"/>
    </source>
</evidence>
<dbReference type="PANTHER" id="PTHR46975:SF2">
    <property type="entry name" value="PROTEIN SWEETIE"/>
    <property type="match status" value="1"/>
</dbReference>
<feature type="compositionally biased region" description="Acidic residues" evidence="1">
    <location>
        <begin position="1455"/>
        <end position="1469"/>
    </location>
</feature>
<feature type="compositionally biased region" description="Polar residues" evidence="1">
    <location>
        <begin position="605"/>
        <end position="617"/>
    </location>
</feature>
<dbReference type="SUPFAM" id="SSF48371">
    <property type="entry name" value="ARM repeat"/>
    <property type="match status" value="1"/>
</dbReference>
<evidence type="ECO:0000256" key="1">
    <source>
        <dbReference type="SAM" id="MobiDB-lite"/>
    </source>
</evidence>
<gene>
    <name evidence="2" type="ORF">PIB30_003350</name>
</gene>
<feature type="region of interest" description="Disordered" evidence="1">
    <location>
        <begin position="1432"/>
        <end position="1652"/>
    </location>
</feature>
<proteinExistence type="predicted"/>
<feature type="compositionally biased region" description="Basic and acidic residues" evidence="1">
    <location>
        <begin position="1525"/>
        <end position="1541"/>
    </location>
</feature>
<dbReference type="Pfam" id="PF20210">
    <property type="entry name" value="Laa1_Sip1_HTR5"/>
    <property type="match status" value="1"/>
</dbReference>
<dbReference type="EMBL" id="JASCZI010090627">
    <property type="protein sequence ID" value="MED6143072.1"/>
    <property type="molecule type" value="Genomic_DNA"/>
</dbReference>
<keyword evidence="3" id="KW-1185">Reference proteome</keyword>
<dbReference type="Proteomes" id="UP001341840">
    <property type="component" value="Unassembled WGS sequence"/>
</dbReference>
<organism evidence="2 3">
    <name type="scientific">Stylosanthes scabra</name>
    <dbReference type="NCBI Taxonomy" id="79078"/>
    <lineage>
        <taxon>Eukaryota</taxon>
        <taxon>Viridiplantae</taxon>
        <taxon>Streptophyta</taxon>
        <taxon>Embryophyta</taxon>
        <taxon>Tracheophyta</taxon>
        <taxon>Spermatophyta</taxon>
        <taxon>Magnoliopsida</taxon>
        <taxon>eudicotyledons</taxon>
        <taxon>Gunneridae</taxon>
        <taxon>Pentapetalae</taxon>
        <taxon>rosids</taxon>
        <taxon>fabids</taxon>
        <taxon>Fabales</taxon>
        <taxon>Fabaceae</taxon>
        <taxon>Papilionoideae</taxon>
        <taxon>50 kb inversion clade</taxon>
        <taxon>dalbergioids sensu lato</taxon>
        <taxon>Dalbergieae</taxon>
        <taxon>Pterocarpus clade</taxon>
        <taxon>Stylosanthes</taxon>
    </lineage>
</organism>
<feature type="compositionally biased region" description="Polar residues" evidence="1">
    <location>
        <begin position="581"/>
        <end position="598"/>
    </location>
</feature>
<feature type="compositionally biased region" description="Basic and acidic residues" evidence="1">
    <location>
        <begin position="1506"/>
        <end position="1518"/>
    </location>
</feature>
<protein>
    <recommendedName>
        <fullName evidence="4">HEAT repeat-containing protein 5B</fullName>
    </recommendedName>
</protein>
<name>A0ABU6T309_9FABA</name>
<feature type="compositionally biased region" description="Polar residues" evidence="1">
    <location>
        <begin position="1614"/>
        <end position="1625"/>
    </location>
</feature>
<accession>A0ABU6T309</accession>